<dbReference type="InterPro" id="IPR001789">
    <property type="entry name" value="Sig_transdc_resp-reg_receiver"/>
</dbReference>
<feature type="domain" description="Response regulatory" evidence="4">
    <location>
        <begin position="4"/>
        <end position="117"/>
    </location>
</feature>
<proteinExistence type="predicted"/>
<evidence type="ECO:0000313" key="5">
    <source>
        <dbReference type="EMBL" id="QNO16065.1"/>
    </source>
</evidence>
<evidence type="ECO:0000256" key="3">
    <source>
        <dbReference type="PROSITE-ProRule" id="PRU00169"/>
    </source>
</evidence>
<protein>
    <recommendedName>
        <fullName evidence="1">Stage 0 sporulation protein A homolog</fullName>
    </recommendedName>
</protein>
<evidence type="ECO:0000256" key="2">
    <source>
        <dbReference type="ARBA" id="ARBA00024867"/>
    </source>
</evidence>
<keyword evidence="6" id="KW-1185">Reference proteome</keyword>
<comment type="function">
    <text evidence="2">May play the central regulatory role in sporulation. It may be an element of the effector pathway responsible for the activation of sporulation genes in response to nutritional stress. Spo0A may act in concert with spo0H (a sigma factor) to control the expression of some genes that are critical to the sporulation process.</text>
</comment>
<reference evidence="5 6" key="1">
    <citation type="submission" date="2020-07" db="EMBL/GenBank/DDBJ databases">
        <title>Alkalicella. sp. LB2 genome.</title>
        <authorList>
            <person name="Postec A."/>
            <person name="Quemeneur M."/>
        </authorList>
    </citation>
    <scope>NUCLEOTIDE SEQUENCE [LARGE SCALE GENOMIC DNA]</scope>
    <source>
        <strain evidence="5 6">LB2</strain>
    </source>
</reference>
<dbReference type="GO" id="GO:0000160">
    <property type="term" value="P:phosphorelay signal transduction system"/>
    <property type="evidence" value="ECO:0007669"/>
    <property type="project" value="InterPro"/>
</dbReference>
<evidence type="ECO:0000259" key="4">
    <source>
        <dbReference type="PROSITE" id="PS50110"/>
    </source>
</evidence>
<organism evidence="5 6">
    <name type="scientific">Alkalicella caledoniensis</name>
    <dbReference type="NCBI Taxonomy" id="2731377"/>
    <lineage>
        <taxon>Bacteria</taxon>
        <taxon>Bacillati</taxon>
        <taxon>Bacillota</taxon>
        <taxon>Clostridia</taxon>
        <taxon>Eubacteriales</taxon>
        <taxon>Proteinivoracaceae</taxon>
        <taxon>Alkalicella</taxon>
    </lineage>
</organism>
<evidence type="ECO:0000313" key="6">
    <source>
        <dbReference type="Proteomes" id="UP000516160"/>
    </source>
</evidence>
<evidence type="ECO:0000256" key="1">
    <source>
        <dbReference type="ARBA" id="ARBA00018672"/>
    </source>
</evidence>
<dbReference type="EMBL" id="CP058559">
    <property type="protein sequence ID" value="QNO16065.1"/>
    <property type="molecule type" value="Genomic_DNA"/>
</dbReference>
<gene>
    <name evidence="5" type="ORF">HYG86_15460</name>
</gene>
<comment type="caution">
    <text evidence="3">Lacks conserved residue(s) required for the propagation of feature annotation.</text>
</comment>
<name>A0A7G9WBK3_ALKCA</name>
<accession>A0A7G9WBK3</accession>
<dbReference type="Proteomes" id="UP000516160">
    <property type="component" value="Chromosome"/>
</dbReference>
<dbReference type="Gene3D" id="3.40.50.2300">
    <property type="match status" value="1"/>
</dbReference>
<sequence length="127" mass="14026">MNIRVLLIHRDKNIYWTISNALTRAGFITFHASSGDEGIDVLNQIDPGVVVINVNEGITGRKNILKEIKKNPRTSVIAVGNNLKSQAVKEIIELGAIYISVKSLEINKLIKTINESVKYNKSLAISV</sequence>
<dbReference type="SUPFAM" id="SSF52172">
    <property type="entry name" value="CheY-like"/>
    <property type="match status" value="1"/>
</dbReference>
<dbReference type="RefSeq" id="WP_213166462.1">
    <property type="nucleotide sequence ID" value="NZ_CP058559.1"/>
</dbReference>
<dbReference type="AlphaFoldDB" id="A0A7G9WBK3"/>
<dbReference type="KEGG" id="acae:HYG86_15460"/>
<dbReference type="Pfam" id="PF00072">
    <property type="entry name" value="Response_reg"/>
    <property type="match status" value="1"/>
</dbReference>
<dbReference type="InterPro" id="IPR011006">
    <property type="entry name" value="CheY-like_superfamily"/>
</dbReference>
<dbReference type="PROSITE" id="PS50110">
    <property type="entry name" value="RESPONSE_REGULATORY"/>
    <property type="match status" value="1"/>
</dbReference>